<evidence type="ECO:0000313" key="6">
    <source>
        <dbReference type="Proteomes" id="UP000308121"/>
    </source>
</evidence>
<dbReference type="InterPro" id="IPR017853">
    <property type="entry name" value="GH"/>
</dbReference>
<comment type="similarity">
    <text evidence="1">Belongs to the glycosyl hydrolase 13 family. Sucrose phosphorylase subfamily.</text>
</comment>
<keyword evidence="3 5" id="KW-0808">Transferase</keyword>
<name>A0A7Z8K1U3_9CELL</name>
<comment type="caution">
    <text evidence="5">The sequence shown here is derived from an EMBL/GenBank/DDBJ whole genome shotgun (WGS) entry which is preliminary data.</text>
</comment>
<dbReference type="GO" id="GO:0009018">
    <property type="term" value="F:sucrose phosphorylase activity"/>
    <property type="evidence" value="ECO:0007669"/>
    <property type="project" value="UniProtKB-EC"/>
</dbReference>
<evidence type="ECO:0000256" key="1">
    <source>
        <dbReference type="ARBA" id="ARBA00008452"/>
    </source>
</evidence>
<dbReference type="Pfam" id="PF00128">
    <property type="entry name" value="Alpha-amylase"/>
    <property type="match status" value="1"/>
</dbReference>
<dbReference type="SMART" id="SM00642">
    <property type="entry name" value="Aamy"/>
    <property type="match status" value="1"/>
</dbReference>
<sequence length="513" mass="54671">MTAPADHGVHLLAYTERLGGDLAGVRALLREGPLAAFRGVHLLPFFVPFDGDDAGFDPVDHGAVDPRLGTWDDVRALAADGVHVTADLIVNHVSADSAEFRDWLARGPQSPADGMFLTYDAVFPDGAGEREITAFYRPRLGLPFTPYQRADGARRLVWTTFMPTQVDLDVRHPAARDYLRRTLRTLAGGGVSTVRLDAVGYAVKTPGTDSFMTPQTLEFVEEITALAHAEGLQVLVEVHAHHSQQAAIAPLVDLVYDFALPPLLLHGLATGQTDRLAHWLDIRPRNAITVLDTHDGIGVIDAGPAGDRPGLLSTEEMAGVFAEAERRTAGRSALASTTPAWAAMPHQINATFFSVLGEDPVAYLLARAVQVFVPGRPQLYYVGLLAGTDDMERFARTGQGREVNRHVYDAAELAAALDGEVTRAQLGLVALRTHHPAFGGAFAFREDGPGRLVLGWDDGAGSTAVLTADLAPGAPAFAIETTGGPWGPARYASVADLAALAGRQPPGQSPLPL</sequence>
<dbReference type="GO" id="GO:0005975">
    <property type="term" value="P:carbohydrate metabolic process"/>
    <property type="evidence" value="ECO:0007669"/>
    <property type="project" value="InterPro"/>
</dbReference>
<dbReference type="Proteomes" id="UP000308121">
    <property type="component" value="Unassembled WGS sequence"/>
</dbReference>
<dbReference type="EC" id="2.4.1.7" evidence="5"/>
<keyword evidence="2 5" id="KW-0328">Glycosyltransferase</keyword>
<accession>A0A7Z8K1U3</accession>
<proteinExistence type="inferred from homology"/>
<evidence type="ECO:0000259" key="4">
    <source>
        <dbReference type="SMART" id="SM00642"/>
    </source>
</evidence>
<dbReference type="InterPro" id="IPR006047">
    <property type="entry name" value="GH13_cat_dom"/>
</dbReference>
<dbReference type="Gene3D" id="3.20.20.80">
    <property type="entry name" value="Glycosidases"/>
    <property type="match status" value="1"/>
</dbReference>
<dbReference type="OrthoDB" id="9805159at2"/>
<dbReference type="RefSeq" id="WP_154728525.1">
    <property type="nucleotide sequence ID" value="NZ_SZYE01000020.1"/>
</dbReference>
<dbReference type="PANTHER" id="PTHR38784">
    <property type="entry name" value="SUCROSE PHOSPHORYLASE"/>
    <property type="match status" value="1"/>
</dbReference>
<dbReference type="EMBL" id="SZYE01000020">
    <property type="protein sequence ID" value="TKR26620.1"/>
    <property type="molecule type" value="Genomic_DNA"/>
</dbReference>
<evidence type="ECO:0000256" key="2">
    <source>
        <dbReference type="ARBA" id="ARBA00022676"/>
    </source>
</evidence>
<dbReference type="InterPro" id="IPR045857">
    <property type="entry name" value="O16G_dom_2"/>
</dbReference>
<dbReference type="NCBIfam" id="TIGR03852">
    <property type="entry name" value="sucrose_gtfA"/>
    <property type="match status" value="1"/>
</dbReference>
<reference evidence="5 6" key="1">
    <citation type="submission" date="2019-05" db="EMBL/GenBank/DDBJ databases">
        <title>Genome sequence of Cellulomonas hominis strain CS1.</title>
        <authorList>
            <person name="Belmont J."/>
            <person name="Maclea K.S."/>
        </authorList>
    </citation>
    <scope>NUCLEOTIDE SEQUENCE [LARGE SCALE GENOMIC DNA]</scope>
    <source>
        <strain evidence="5 6">CS1</strain>
    </source>
</reference>
<dbReference type="InterPro" id="IPR022527">
    <property type="entry name" value="Sucrose_phospho"/>
</dbReference>
<protein>
    <submittedName>
        <fullName evidence="5">Sucrose phosphorylase</fullName>
        <ecNumber evidence="5">2.4.1.7</ecNumber>
    </submittedName>
</protein>
<dbReference type="AlphaFoldDB" id="A0A7Z8K1U3"/>
<gene>
    <name evidence="5" type="primary">gtfA</name>
    <name evidence="5" type="ORF">FA014_04580</name>
</gene>
<organism evidence="5 6">
    <name type="scientific">Cellulomonas hominis</name>
    <dbReference type="NCBI Taxonomy" id="156981"/>
    <lineage>
        <taxon>Bacteria</taxon>
        <taxon>Bacillati</taxon>
        <taxon>Actinomycetota</taxon>
        <taxon>Actinomycetes</taxon>
        <taxon>Micrococcales</taxon>
        <taxon>Cellulomonadaceae</taxon>
        <taxon>Cellulomonas</taxon>
    </lineage>
</organism>
<feature type="domain" description="Glycosyl hydrolase family 13 catalytic" evidence="4">
    <location>
        <begin position="12"/>
        <end position="432"/>
    </location>
</feature>
<dbReference type="Gene3D" id="3.90.400.10">
    <property type="entry name" value="Oligo-1,6-glucosidase, Domain 2"/>
    <property type="match status" value="1"/>
</dbReference>
<dbReference type="SUPFAM" id="SSF51445">
    <property type="entry name" value="(Trans)glycosidases"/>
    <property type="match status" value="1"/>
</dbReference>
<evidence type="ECO:0000256" key="3">
    <source>
        <dbReference type="ARBA" id="ARBA00022679"/>
    </source>
</evidence>
<dbReference type="PANTHER" id="PTHR38784:SF1">
    <property type="entry name" value="SUCROSE PHOSPHORYLASE"/>
    <property type="match status" value="1"/>
</dbReference>
<evidence type="ECO:0000313" key="5">
    <source>
        <dbReference type="EMBL" id="TKR26620.1"/>
    </source>
</evidence>